<gene>
    <name evidence="3" type="ORF">O4220_19395</name>
</gene>
<evidence type="ECO:0000256" key="1">
    <source>
        <dbReference type="SAM" id="MobiDB-lite"/>
    </source>
</evidence>
<keyword evidence="4" id="KW-1185">Reference proteome</keyword>
<proteinExistence type="predicted"/>
<sequence length="90" mass="9499">MIVSILAQQPTGPEFGKSSPIGLVILVALLVGTALLIWSMNKKIKRLPATFEKEDPTLDQALDEGTDRGGIATTTPPEQSPAKPAATDET</sequence>
<protein>
    <recommendedName>
        <fullName evidence="5">Secreted protein</fullName>
    </recommendedName>
</protein>
<name>A0ABT4MI54_9NOCA</name>
<dbReference type="Proteomes" id="UP001081071">
    <property type="component" value="Unassembled WGS sequence"/>
</dbReference>
<keyword evidence="2" id="KW-1133">Transmembrane helix</keyword>
<accession>A0ABT4MI54</accession>
<evidence type="ECO:0008006" key="5">
    <source>
        <dbReference type="Google" id="ProtNLM"/>
    </source>
</evidence>
<dbReference type="RefSeq" id="WP_032401989.1">
    <property type="nucleotide sequence ID" value="NZ_JAPWIJ010000008.1"/>
</dbReference>
<feature type="transmembrane region" description="Helical" evidence="2">
    <location>
        <begin position="20"/>
        <end position="38"/>
    </location>
</feature>
<reference evidence="3" key="1">
    <citation type="submission" date="2022-12" db="EMBL/GenBank/DDBJ databases">
        <authorList>
            <person name="Krivoruchko A.V."/>
            <person name="Elkin A."/>
        </authorList>
    </citation>
    <scope>NUCLEOTIDE SEQUENCE</scope>
    <source>
        <strain evidence="3">IEGM 1391</strain>
    </source>
</reference>
<organism evidence="3 4">
    <name type="scientific">Rhodococcus ruber</name>
    <dbReference type="NCBI Taxonomy" id="1830"/>
    <lineage>
        <taxon>Bacteria</taxon>
        <taxon>Bacillati</taxon>
        <taxon>Actinomycetota</taxon>
        <taxon>Actinomycetes</taxon>
        <taxon>Mycobacteriales</taxon>
        <taxon>Nocardiaceae</taxon>
        <taxon>Rhodococcus</taxon>
    </lineage>
</organism>
<evidence type="ECO:0000313" key="4">
    <source>
        <dbReference type="Proteomes" id="UP001081071"/>
    </source>
</evidence>
<keyword evidence="2" id="KW-0812">Transmembrane</keyword>
<comment type="caution">
    <text evidence="3">The sequence shown here is derived from an EMBL/GenBank/DDBJ whole genome shotgun (WGS) entry which is preliminary data.</text>
</comment>
<keyword evidence="2" id="KW-0472">Membrane</keyword>
<feature type="region of interest" description="Disordered" evidence="1">
    <location>
        <begin position="53"/>
        <end position="90"/>
    </location>
</feature>
<dbReference type="EMBL" id="JAPWIJ010000008">
    <property type="protein sequence ID" value="MCZ4520679.1"/>
    <property type="molecule type" value="Genomic_DNA"/>
</dbReference>
<evidence type="ECO:0000313" key="3">
    <source>
        <dbReference type="EMBL" id="MCZ4520679.1"/>
    </source>
</evidence>
<evidence type="ECO:0000256" key="2">
    <source>
        <dbReference type="SAM" id="Phobius"/>
    </source>
</evidence>